<evidence type="ECO:0000256" key="3">
    <source>
        <dbReference type="SAM" id="Phobius"/>
    </source>
</evidence>
<organism evidence="4 5">
    <name type="scientific">Pleurotus eryngii</name>
    <name type="common">Boletus of the steppes</name>
    <dbReference type="NCBI Taxonomy" id="5323"/>
    <lineage>
        <taxon>Eukaryota</taxon>
        <taxon>Fungi</taxon>
        <taxon>Dikarya</taxon>
        <taxon>Basidiomycota</taxon>
        <taxon>Agaricomycotina</taxon>
        <taxon>Agaricomycetes</taxon>
        <taxon>Agaricomycetidae</taxon>
        <taxon>Agaricales</taxon>
        <taxon>Pleurotineae</taxon>
        <taxon>Pleurotaceae</taxon>
        <taxon>Pleurotus</taxon>
    </lineage>
</organism>
<keyword evidence="1" id="KW-0540">Nuclease</keyword>
<dbReference type="GO" id="GO:0003723">
    <property type="term" value="F:RNA binding"/>
    <property type="evidence" value="ECO:0007669"/>
    <property type="project" value="InterPro"/>
</dbReference>
<dbReference type="AlphaFoldDB" id="A0A9P5ZPE7"/>
<gene>
    <name evidence="4" type="ORF">BDN71DRAFT_1434458</name>
</gene>
<evidence type="ECO:0000313" key="5">
    <source>
        <dbReference type="Proteomes" id="UP000807025"/>
    </source>
</evidence>
<keyword evidence="2" id="KW-0378">Hydrolase</keyword>
<dbReference type="EMBL" id="MU154634">
    <property type="protein sequence ID" value="KAF9490738.1"/>
    <property type="molecule type" value="Genomic_DNA"/>
</dbReference>
<keyword evidence="3" id="KW-0812">Transmembrane</keyword>
<keyword evidence="3" id="KW-1133">Transmembrane helix</keyword>
<dbReference type="GO" id="GO:0016787">
    <property type="term" value="F:hydrolase activity"/>
    <property type="evidence" value="ECO:0007669"/>
    <property type="project" value="UniProtKB-KW"/>
</dbReference>
<name>A0A9P5ZPE7_PLEER</name>
<dbReference type="SUPFAM" id="SSF53933">
    <property type="entry name" value="Microbial ribonucleases"/>
    <property type="match status" value="1"/>
</dbReference>
<accession>A0A9P5ZPE7</accession>
<sequence length="280" mass="31564">MASVRIIHPLIIAFLLIAGPIGMQLQGYERIQRSQEPPTKADWIQQISPLLWEWRAFHPHDPTWVKPDLVEFPIPPGGVLFSNTSAPGVGRVVYHQTSGIFRGCMTHTGAATPKGFVLLSARSGRILWWSLGRDGARVRRVASGQHMSGPFLENMANSITMLRVPKHNKRGKICFLFLWLDRNESISSLLWQWRGIEIQAGNLHKKLERVPYRTRSIVFQVSCIPRDRSFVYNATGALCGCMTHNGALTYNGFYSNQFGRNTTGDQVSVGYERDGGQRLF</sequence>
<keyword evidence="5" id="KW-1185">Reference proteome</keyword>
<evidence type="ECO:0000256" key="2">
    <source>
        <dbReference type="ARBA" id="ARBA00022801"/>
    </source>
</evidence>
<dbReference type="Gene3D" id="3.10.450.30">
    <property type="entry name" value="Microbial ribonucleases"/>
    <property type="match status" value="1"/>
</dbReference>
<proteinExistence type="predicted"/>
<evidence type="ECO:0000256" key="1">
    <source>
        <dbReference type="ARBA" id="ARBA00022722"/>
    </source>
</evidence>
<reference evidence="4" key="1">
    <citation type="submission" date="2020-11" db="EMBL/GenBank/DDBJ databases">
        <authorList>
            <consortium name="DOE Joint Genome Institute"/>
            <person name="Ahrendt S."/>
            <person name="Riley R."/>
            <person name="Andreopoulos W."/>
            <person name="Labutti K."/>
            <person name="Pangilinan J."/>
            <person name="Ruiz-Duenas F.J."/>
            <person name="Barrasa J.M."/>
            <person name="Sanchez-Garcia M."/>
            <person name="Camarero S."/>
            <person name="Miyauchi S."/>
            <person name="Serrano A."/>
            <person name="Linde D."/>
            <person name="Babiker R."/>
            <person name="Drula E."/>
            <person name="Ayuso-Fernandez I."/>
            <person name="Pacheco R."/>
            <person name="Padilla G."/>
            <person name="Ferreira P."/>
            <person name="Barriuso J."/>
            <person name="Kellner H."/>
            <person name="Castanera R."/>
            <person name="Alfaro M."/>
            <person name="Ramirez L."/>
            <person name="Pisabarro A.G."/>
            <person name="Kuo A."/>
            <person name="Tritt A."/>
            <person name="Lipzen A."/>
            <person name="He G."/>
            <person name="Yan M."/>
            <person name="Ng V."/>
            <person name="Cullen D."/>
            <person name="Martin F."/>
            <person name="Rosso M.-N."/>
            <person name="Henrissat B."/>
            <person name="Hibbett D."/>
            <person name="Martinez A.T."/>
            <person name="Grigoriev I.V."/>
        </authorList>
    </citation>
    <scope>NUCLEOTIDE SEQUENCE</scope>
    <source>
        <strain evidence="4">ATCC 90797</strain>
    </source>
</reference>
<dbReference type="InterPro" id="IPR016191">
    <property type="entry name" value="Ribonuclease/ribotoxin"/>
</dbReference>
<comment type="caution">
    <text evidence="4">The sequence shown here is derived from an EMBL/GenBank/DDBJ whole genome shotgun (WGS) entry which is preliminary data.</text>
</comment>
<dbReference type="Proteomes" id="UP000807025">
    <property type="component" value="Unassembled WGS sequence"/>
</dbReference>
<feature type="transmembrane region" description="Helical" evidence="3">
    <location>
        <begin position="6"/>
        <end position="25"/>
    </location>
</feature>
<keyword evidence="3" id="KW-0472">Membrane</keyword>
<evidence type="ECO:0000313" key="4">
    <source>
        <dbReference type="EMBL" id="KAF9490738.1"/>
    </source>
</evidence>
<dbReference type="GO" id="GO:0004540">
    <property type="term" value="F:RNA nuclease activity"/>
    <property type="evidence" value="ECO:0007669"/>
    <property type="project" value="InterPro"/>
</dbReference>
<protein>
    <submittedName>
        <fullName evidence="4">Uncharacterized protein</fullName>
    </submittedName>
</protein>